<feature type="region of interest" description="Disordered" evidence="10">
    <location>
        <begin position="130"/>
        <end position="391"/>
    </location>
</feature>
<evidence type="ECO:0000256" key="6">
    <source>
        <dbReference type="ARBA" id="ARBA00023212"/>
    </source>
</evidence>
<feature type="compositionally biased region" description="Basic and acidic residues" evidence="10">
    <location>
        <begin position="432"/>
        <end position="444"/>
    </location>
</feature>
<evidence type="ECO:0000313" key="14">
    <source>
        <dbReference type="RefSeq" id="XP_072833481.1"/>
    </source>
</evidence>
<evidence type="ECO:0000256" key="5">
    <source>
        <dbReference type="ARBA" id="ARBA00023054"/>
    </source>
</evidence>
<evidence type="ECO:0000313" key="13">
    <source>
        <dbReference type="Proteomes" id="UP001652642"/>
    </source>
</evidence>
<feature type="compositionally biased region" description="Basic residues" evidence="10">
    <location>
        <begin position="356"/>
        <end position="368"/>
    </location>
</feature>
<evidence type="ECO:0000259" key="12">
    <source>
        <dbReference type="Pfam" id="PF17749"/>
    </source>
</evidence>
<feature type="compositionally biased region" description="Basic and acidic residues" evidence="10">
    <location>
        <begin position="370"/>
        <end position="379"/>
    </location>
</feature>
<dbReference type="InterPro" id="IPR040468">
    <property type="entry name" value="TRAF3IP1_N"/>
</dbReference>
<accession>A0ABM5EK03</accession>
<dbReference type="PANTHER" id="PTHR31363">
    <property type="entry name" value="TRAF3-INTERACTING PROTEIN 1"/>
    <property type="match status" value="1"/>
</dbReference>
<evidence type="ECO:0000256" key="10">
    <source>
        <dbReference type="SAM" id="MobiDB-lite"/>
    </source>
</evidence>
<dbReference type="InterPro" id="IPR042576">
    <property type="entry name" value="TRAF3IP1_N_sf"/>
</dbReference>
<keyword evidence="13" id="KW-1185">Reference proteome</keyword>
<evidence type="ECO:0000259" key="11">
    <source>
        <dbReference type="Pfam" id="PF10243"/>
    </source>
</evidence>
<dbReference type="InterPro" id="IPR041476">
    <property type="entry name" value="TRAF3IP1_C"/>
</dbReference>
<keyword evidence="5 9" id="KW-0175">Coiled coil</keyword>
<keyword evidence="7" id="KW-0966">Cell projection</keyword>
<dbReference type="InterPro" id="IPR018799">
    <property type="entry name" value="TRAF3IP1"/>
</dbReference>
<feature type="domain" description="TRAF3-interacting protein 1 N-terminal" evidence="11">
    <location>
        <begin position="5"/>
        <end position="116"/>
    </location>
</feature>
<dbReference type="RefSeq" id="XP_072833481.1">
    <property type="nucleotide sequence ID" value="XM_072977380.1"/>
</dbReference>
<organism evidence="13 14">
    <name type="scientific">Pogona vitticeps</name>
    <name type="common">central bearded dragon</name>
    <dbReference type="NCBI Taxonomy" id="103695"/>
    <lineage>
        <taxon>Eukaryota</taxon>
        <taxon>Metazoa</taxon>
        <taxon>Chordata</taxon>
        <taxon>Craniata</taxon>
        <taxon>Vertebrata</taxon>
        <taxon>Euteleostomi</taxon>
        <taxon>Lepidosauria</taxon>
        <taxon>Squamata</taxon>
        <taxon>Bifurcata</taxon>
        <taxon>Unidentata</taxon>
        <taxon>Episquamata</taxon>
        <taxon>Toxicofera</taxon>
        <taxon>Iguania</taxon>
        <taxon>Acrodonta</taxon>
        <taxon>Agamidae</taxon>
        <taxon>Amphibolurinae</taxon>
        <taxon>Pogona</taxon>
    </lineage>
</organism>
<evidence type="ECO:0000256" key="2">
    <source>
        <dbReference type="ARBA" id="ARBA00004430"/>
    </source>
</evidence>
<comment type="similarity">
    <text evidence="8">Belongs to the TRAF3IP1 family.</text>
</comment>
<evidence type="ECO:0000256" key="8">
    <source>
        <dbReference type="ARBA" id="ARBA00043971"/>
    </source>
</evidence>
<comment type="subcellular location">
    <subcellularLocation>
        <location evidence="2">Cytoplasm</location>
        <location evidence="2">Cytoskeleton</location>
        <location evidence="2">Cilium axoneme</location>
    </subcellularLocation>
    <subcellularLocation>
        <location evidence="1">Cytoplasm</location>
        <location evidence="1">Cytoskeleton</location>
        <location evidence="1">Cilium basal body</location>
    </subcellularLocation>
</comment>
<feature type="domain" description="TRAF3-interacting protein 1 C-terminal" evidence="12">
    <location>
        <begin position="554"/>
        <end position="707"/>
    </location>
</feature>
<keyword evidence="4" id="KW-0970">Cilium biogenesis/degradation</keyword>
<keyword evidence="3" id="KW-0963">Cytoplasm</keyword>
<dbReference type="Pfam" id="PF17749">
    <property type="entry name" value="MIP-T3_C"/>
    <property type="match status" value="1"/>
</dbReference>
<sequence>MQGSMVRRTQELLGRVIRKPPLTERLLSKPPFRYLHDVIGEVIRSTGFMRGLYTDEEMKSDNVKDKDAKISFLQKAIDVVIIVTGEPLAVKPARIVAGHEPERTNELLQAIAKCCLNKLSSDEAVKKVLTGEKPDIKGKTPSSKHLNRDTRTEEQRSHKEGRGDCEIKEKNTDQDQKSREELKEEESKRKEKESDKHKDHANRQKNLDKDNFKEGEKPEKERTKNRSSKQGREAEKIRDKEKGDVEGEKDQRDKERERERKQHEGGREKERSREKDKERGRDKDKEHEKTKERGKDKEKDKRRERGKDVESSREQRKDQDKKAPESDENVTKRSVEQSAKDNAGPDKESENTARLSKQHSAKGPRQRAKPGVEGRREASKSLSSVAVEGTGNVLKEKVEQVITAQEPGIMGANSFAARLAHEKPATVLQGKAEAELSVKQRGESSSDAEGDVLNPAASEKIIVPETTEIANEPPPQVTQRRLPRPNSARPAPPRIKRQESTDALVPERNGSAKIMSNVIIDKEEEEEDDQFVVEAAPQLPEITEMAMEATVELEEDEKHGGLVKRILETKKDYELSQLPKSAEKEKPLLSEAARRKEKDLVAKEIDKFRGSIQALCRSALPLGKIMDYIQEDVDAMKNELQMWQKENKQLEEALQKEQGITDGVVEPLKAELAELDQLIKDEQDRICAKRANILKNEEKIQKMIHNINSRRK</sequence>
<proteinExistence type="inferred from homology"/>
<keyword evidence="6" id="KW-0206">Cytoskeleton</keyword>
<dbReference type="Pfam" id="PF10243">
    <property type="entry name" value="MIP-T3"/>
    <property type="match status" value="1"/>
</dbReference>
<evidence type="ECO:0000256" key="4">
    <source>
        <dbReference type="ARBA" id="ARBA00022794"/>
    </source>
</evidence>
<dbReference type="PANTHER" id="PTHR31363:SF0">
    <property type="entry name" value="TRAF3-INTERACTING PROTEIN 1"/>
    <property type="match status" value="1"/>
</dbReference>
<evidence type="ECO:0000256" key="3">
    <source>
        <dbReference type="ARBA" id="ARBA00022490"/>
    </source>
</evidence>
<protein>
    <submittedName>
        <fullName evidence="14">TRAF3-interacting protein 1 isoform X1</fullName>
    </submittedName>
</protein>
<feature type="region of interest" description="Disordered" evidence="10">
    <location>
        <begin position="431"/>
        <end position="511"/>
    </location>
</feature>
<gene>
    <name evidence="14" type="primary">TRAF3IP1</name>
</gene>
<evidence type="ECO:0000256" key="1">
    <source>
        <dbReference type="ARBA" id="ARBA00004120"/>
    </source>
</evidence>
<feature type="compositionally biased region" description="Basic and acidic residues" evidence="10">
    <location>
        <begin position="146"/>
        <end position="351"/>
    </location>
</feature>
<feature type="coiled-coil region" evidence="9">
    <location>
        <begin position="626"/>
        <end position="685"/>
    </location>
</feature>
<evidence type="ECO:0000256" key="9">
    <source>
        <dbReference type="SAM" id="Coils"/>
    </source>
</evidence>
<evidence type="ECO:0000256" key="7">
    <source>
        <dbReference type="ARBA" id="ARBA00023273"/>
    </source>
</evidence>
<reference evidence="13" key="1">
    <citation type="submission" date="2025-05" db="UniProtKB">
        <authorList>
            <consortium name="RefSeq"/>
        </authorList>
    </citation>
    <scope>NUCLEOTIDE SEQUENCE [LARGE SCALE GENOMIC DNA]</scope>
</reference>
<dbReference type="GeneID" id="110086106"/>
<dbReference type="Proteomes" id="UP001652642">
    <property type="component" value="Chromosome 1"/>
</dbReference>
<dbReference type="Gene3D" id="1.10.418.50">
    <property type="entry name" value="Microtubule-binding protein MIP-T3"/>
    <property type="match status" value="1"/>
</dbReference>
<reference evidence="14" key="2">
    <citation type="submission" date="2025-08" db="UniProtKB">
        <authorList>
            <consortium name="RefSeq"/>
        </authorList>
    </citation>
    <scope>IDENTIFICATION</scope>
</reference>
<name>A0ABM5EK03_9SAUR</name>